<keyword evidence="3" id="KW-1185">Reference proteome</keyword>
<evidence type="ECO:0000313" key="3">
    <source>
        <dbReference type="Proteomes" id="UP000800094"/>
    </source>
</evidence>
<organism evidence="2 3">
    <name type="scientific">Trematosphaeria pertusa</name>
    <dbReference type="NCBI Taxonomy" id="390896"/>
    <lineage>
        <taxon>Eukaryota</taxon>
        <taxon>Fungi</taxon>
        <taxon>Dikarya</taxon>
        <taxon>Ascomycota</taxon>
        <taxon>Pezizomycotina</taxon>
        <taxon>Dothideomycetes</taxon>
        <taxon>Pleosporomycetidae</taxon>
        <taxon>Pleosporales</taxon>
        <taxon>Massarineae</taxon>
        <taxon>Trematosphaeriaceae</taxon>
        <taxon>Trematosphaeria</taxon>
    </lineage>
</organism>
<dbReference type="Proteomes" id="UP000800094">
    <property type="component" value="Unassembled WGS sequence"/>
</dbReference>
<evidence type="ECO:0000256" key="1">
    <source>
        <dbReference type="SAM" id="MobiDB-lite"/>
    </source>
</evidence>
<proteinExistence type="predicted"/>
<dbReference type="AlphaFoldDB" id="A0A6A6IBN5"/>
<reference evidence="2" key="1">
    <citation type="journal article" date="2020" name="Stud. Mycol.">
        <title>101 Dothideomycetes genomes: a test case for predicting lifestyles and emergence of pathogens.</title>
        <authorList>
            <person name="Haridas S."/>
            <person name="Albert R."/>
            <person name="Binder M."/>
            <person name="Bloem J."/>
            <person name="Labutti K."/>
            <person name="Salamov A."/>
            <person name="Andreopoulos B."/>
            <person name="Baker S."/>
            <person name="Barry K."/>
            <person name="Bills G."/>
            <person name="Bluhm B."/>
            <person name="Cannon C."/>
            <person name="Castanera R."/>
            <person name="Culley D."/>
            <person name="Daum C."/>
            <person name="Ezra D."/>
            <person name="Gonzalez J."/>
            <person name="Henrissat B."/>
            <person name="Kuo A."/>
            <person name="Liang C."/>
            <person name="Lipzen A."/>
            <person name="Lutzoni F."/>
            <person name="Magnuson J."/>
            <person name="Mondo S."/>
            <person name="Nolan M."/>
            <person name="Ohm R."/>
            <person name="Pangilinan J."/>
            <person name="Park H.-J."/>
            <person name="Ramirez L."/>
            <person name="Alfaro M."/>
            <person name="Sun H."/>
            <person name="Tritt A."/>
            <person name="Yoshinaga Y."/>
            <person name="Zwiers L.-H."/>
            <person name="Turgeon B."/>
            <person name="Goodwin S."/>
            <person name="Spatafora J."/>
            <person name="Crous P."/>
            <person name="Grigoriev I."/>
        </authorList>
    </citation>
    <scope>NUCLEOTIDE SEQUENCE</scope>
    <source>
        <strain evidence="2">CBS 122368</strain>
    </source>
</reference>
<accession>A0A6A6IBN5</accession>
<name>A0A6A6IBN5_9PLEO</name>
<dbReference type="GeneID" id="54580294"/>
<dbReference type="RefSeq" id="XP_033682795.1">
    <property type="nucleotide sequence ID" value="XM_033826964.1"/>
</dbReference>
<evidence type="ECO:0000313" key="2">
    <source>
        <dbReference type="EMBL" id="KAF2247791.1"/>
    </source>
</evidence>
<gene>
    <name evidence="2" type="ORF">BU26DRAFT_506969</name>
</gene>
<sequence>MSAPRNELAIFFNNPLMPPPGRMRHRKESHRIHSVLKSTARGFRALIHCRRPFHPRRSSPVARYLGAVPAFGLGMTCFLTEHALSIKMRRTLAEFEEARTPCSALSSSGSEKSRDSTLRTSLNLS</sequence>
<protein>
    <submittedName>
        <fullName evidence="2">Uncharacterized protein</fullName>
    </submittedName>
</protein>
<feature type="region of interest" description="Disordered" evidence="1">
    <location>
        <begin position="101"/>
        <end position="125"/>
    </location>
</feature>
<dbReference type="EMBL" id="ML987197">
    <property type="protein sequence ID" value="KAF2247791.1"/>
    <property type="molecule type" value="Genomic_DNA"/>
</dbReference>